<reference evidence="2 3" key="1">
    <citation type="submission" date="2021-01" db="EMBL/GenBank/DDBJ databases">
        <title>Belnapia mucosa sp. nov. and Belnapia arida sp. nov., isolated from the Tabernas Desert (Almeria, Spain).</title>
        <authorList>
            <person name="Molina-Menor E."/>
            <person name="Vidal-Verdu A."/>
            <person name="Calonge A."/>
            <person name="Satari L."/>
            <person name="Pereto J."/>
            <person name="Porcar M."/>
        </authorList>
    </citation>
    <scope>NUCLEOTIDE SEQUENCE [LARGE SCALE GENOMIC DNA]</scope>
    <source>
        <strain evidence="2 3">T18</strain>
    </source>
</reference>
<evidence type="ECO:0000313" key="3">
    <source>
        <dbReference type="Proteomes" id="UP000660885"/>
    </source>
</evidence>
<feature type="region of interest" description="Disordered" evidence="1">
    <location>
        <begin position="1"/>
        <end position="22"/>
    </location>
</feature>
<sequence>MEQDPHFARNLDIAGTHPLDGAEDVARRPVVAAPLHQPGQAARGFAKSHELSLEPGGAILTGIGVGHEGISG</sequence>
<evidence type="ECO:0000313" key="2">
    <source>
        <dbReference type="EMBL" id="MBL6078460.1"/>
    </source>
</evidence>
<accession>A0ABS1U2R2</accession>
<protein>
    <submittedName>
        <fullName evidence="2">Uncharacterized protein</fullName>
    </submittedName>
</protein>
<evidence type="ECO:0000256" key="1">
    <source>
        <dbReference type="SAM" id="MobiDB-lite"/>
    </source>
</evidence>
<dbReference type="RefSeq" id="WP_202831598.1">
    <property type="nucleotide sequence ID" value="NZ_JAETWB010000003.1"/>
</dbReference>
<proteinExistence type="predicted"/>
<name>A0ABS1U2R2_9PROT</name>
<gene>
    <name evidence="2" type="ORF">JMJ56_10620</name>
</gene>
<keyword evidence="3" id="KW-1185">Reference proteome</keyword>
<dbReference type="EMBL" id="JAETWB010000003">
    <property type="protein sequence ID" value="MBL6078460.1"/>
    <property type="molecule type" value="Genomic_DNA"/>
</dbReference>
<organism evidence="2 3">
    <name type="scientific">Belnapia arida</name>
    <dbReference type="NCBI Taxonomy" id="2804533"/>
    <lineage>
        <taxon>Bacteria</taxon>
        <taxon>Pseudomonadati</taxon>
        <taxon>Pseudomonadota</taxon>
        <taxon>Alphaproteobacteria</taxon>
        <taxon>Acetobacterales</taxon>
        <taxon>Roseomonadaceae</taxon>
        <taxon>Belnapia</taxon>
    </lineage>
</organism>
<dbReference type="Proteomes" id="UP000660885">
    <property type="component" value="Unassembled WGS sequence"/>
</dbReference>
<comment type="caution">
    <text evidence="2">The sequence shown here is derived from an EMBL/GenBank/DDBJ whole genome shotgun (WGS) entry which is preliminary data.</text>
</comment>